<feature type="coiled-coil region" evidence="1">
    <location>
        <begin position="298"/>
        <end position="332"/>
    </location>
</feature>
<dbReference type="Proteomes" id="UP001219518">
    <property type="component" value="Unassembled WGS sequence"/>
</dbReference>
<evidence type="ECO:0000256" key="2">
    <source>
        <dbReference type="SAM" id="MobiDB-lite"/>
    </source>
</evidence>
<comment type="caution">
    <text evidence="5">The sequence shown here is derived from an EMBL/GenBank/DDBJ whole genome shotgun (WGS) entry which is preliminary data.</text>
</comment>
<dbReference type="Pfam" id="PF21787">
    <property type="entry name" value="TNP-like_RNaseH_N"/>
    <property type="match status" value="1"/>
</dbReference>
<protein>
    <submittedName>
        <fullName evidence="5">Transposable element P transposase</fullName>
    </submittedName>
</protein>
<sequence>YNLDLEEKLASVTSELELSQLKCQSLEGVVEQCQKKLLETENEKSKLAAQVLELEGNITALKESLAEATQSLNSYISIEHDYCSSSNDSTDISSNFSTVNDSHGKNVETFSEIELLLEAKSKVSAFLPHRWMCIVGRNLLHVLQLSAQNNKTVQRSLEFSPGGLTELFVHCQAVPLDPFTSELDPPLPLDQDTVDTFVDRVISIVNSVNSYEICSGYDDDQKYEHVWSSCPFGKTDENPYRECRYEKTFRSLSCVRLIKGNKWRCSECTKLYIPIQRRVKAAAMEERSKFTANKFLTEEQKLRKLSEQRREIDNVKKKLKRSHARMQELIQKEGVTLEESLSTDLMQLLKNHSITPAQSIFLQQQVKASQLKNASGMRWHPTLVRFALSIYLTSPTAYKSMRETGMVKLPSSRTLFNYSHANKIEEGIDKTVLEKLAENVQKLCDSVNKKTGKKETHKKYHVLMGDEMHISQNLVFQKSTGKLVGFTTLDTLDREVKMLEQVLDNSDQECEETIASKIMVFMVKGVSNGIKKVIATYAVGNMSAVQMKKWTWEVIGALERSGVAVVAFVCDGSSINRSFINSHQPATTHLSGIVFDTINKCARNRKLYFLSDVPHLLKTIRNCFLNSRWDGKKSRRHMIKNKCRISWDHVIKLYESKSAKTLRKSYKLNAMNVYPDSYARMKVKFAGQVMSNTVSEDLISQGWPEVVETAHFIKLVNDWFDSLNGAHSSLFKKKNNPLLAPYTSKSDNRFQLMEKFLTYLEEWEYESRNPNYSIGLNATVDEMANLGDDSEIDEGGTPEEETHASRKLLSKQTLTGIKMTTLAFIQLIPFLLDEGVNFINARVLCQDPLEQHFSRLRAGQGGSSHPNLTQSLKRTRDIDIIGDLGMKKKKGNSGECEDVVEVTTEKLPKIKCSHKPKFMMV</sequence>
<feature type="non-terminal residue" evidence="5">
    <location>
        <position position="1"/>
    </location>
</feature>
<dbReference type="InterPro" id="IPR048365">
    <property type="entry name" value="TNP-like_RNaseH_N"/>
</dbReference>
<evidence type="ECO:0000313" key="6">
    <source>
        <dbReference type="Proteomes" id="UP001219518"/>
    </source>
</evidence>
<gene>
    <name evidence="5" type="ORF">KUF71_024793</name>
</gene>
<feature type="domain" description="Transposable element P transposase-like RNase H" evidence="3">
    <location>
        <begin position="443"/>
        <end position="582"/>
    </location>
</feature>
<feature type="region of interest" description="Disordered" evidence="2">
    <location>
        <begin position="787"/>
        <end position="806"/>
    </location>
</feature>
<dbReference type="Pfam" id="PF21788">
    <property type="entry name" value="TNP-like_GBD"/>
    <property type="match status" value="1"/>
</dbReference>
<evidence type="ECO:0000256" key="1">
    <source>
        <dbReference type="SAM" id="Coils"/>
    </source>
</evidence>
<keyword evidence="6" id="KW-1185">Reference proteome</keyword>
<dbReference type="AlphaFoldDB" id="A0AAE1LDP5"/>
<accession>A0AAE1LDP5</accession>
<evidence type="ECO:0000259" key="3">
    <source>
        <dbReference type="Pfam" id="PF21787"/>
    </source>
</evidence>
<reference evidence="5" key="2">
    <citation type="journal article" date="2023" name="BMC Genomics">
        <title>Pest status, molecular evolution, and epigenetic factors derived from the genome assembly of Frankliniella fusca, a thysanopteran phytovirus vector.</title>
        <authorList>
            <person name="Catto M.A."/>
            <person name="Labadie P.E."/>
            <person name="Jacobson A.L."/>
            <person name="Kennedy G.G."/>
            <person name="Srinivasan R."/>
            <person name="Hunt B.G."/>
        </authorList>
    </citation>
    <scope>NUCLEOTIDE SEQUENCE</scope>
    <source>
        <strain evidence="5">PL_HMW_Pooled</strain>
    </source>
</reference>
<name>A0AAE1LDP5_9NEOP</name>
<reference evidence="5" key="1">
    <citation type="submission" date="2021-07" db="EMBL/GenBank/DDBJ databases">
        <authorList>
            <person name="Catto M.A."/>
            <person name="Jacobson A."/>
            <person name="Kennedy G."/>
            <person name="Labadie P."/>
            <person name="Hunt B.G."/>
            <person name="Srinivasan R."/>
        </authorList>
    </citation>
    <scope>NUCLEOTIDE SEQUENCE</scope>
    <source>
        <strain evidence="5">PL_HMW_Pooled</strain>
        <tissue evidence="5">Head</tissue>
    </source>
</reference>
<evidence type="ECO:0000259" key="4">
    <source>
        <dbReference type="Pfam" id="PF21788"/>
    </source>
</evidence>
<dbReference type="EMBL" id="JAHWGI010000444">
    <property type="protein sequence ID" value="KAK3915650.1"/>
    <property type="molecule type" value="Genomic_DNA"/>
</dbReference>
<feature type="domain" description="Transposable element P transposase-like GTP-binding insertion" evidence="4">
    <location>
        <begin position="615"/>
        <end position="727"/>
    </location>
</feature>
<keyword evidence="1" id="KW-0175">Coiled coil</keyword>
<feature type="compositionally biased region" description="Acidic residues" evidence="2">
    <location>
        <begin position="788"/>
        <end position="799"/>
    </location>
</feature>
<proteinExistence type="predicted"/>
<dbReference type="InterPro" id="IPR048366">
    <property type="entry name" value="TNP-like_GBD"/>
</dbReference>
<evidence type="ECO:0000313" key="5">
    <source>
        <dbReference type="EMBL" id="KAK3915650.1"/>
    </source>
</evidence>
<organism evidence="5 6">
    <name type="scientific">Frankliniella fusca</name>
    <dbReference type="NCBI Taxonomy" id="407009"/>
    <lineage>
        <taxon>Eukaryota</taxon>
        <taxon>Metazoa</taxon>
        <taxon>Ecdysozoa</taxon>
        <taxon>Arthropoda</taxon>
        <taxon>Hexapoda</taxon>
        <taxon>Insecta</taxon>
        <taxon>Pterygota</taxon>
        <taxon>Neoptera</taxon>
        <taxon>Paraneoptera</taxon>
        <taxon>Thysanoptera</taxon>
        <taxon>Terebrantia</taxon>
        <taxon>Thripoidea</taxon>
        <taxon>Thripidae</taxon>
        <taxon>Frankliniella</taxon>
    </lineage>
</organism>
<feature type="coiled-coil region" evidence="1">
    <location>
        <begin position="23"/>
        <end position="71"/>
    </location>
</feature>